<protein>
    <submittedName>
        <fullName evidence="2">Uncharacterized protein</fullName>
    </submittedName>
</protein>
<dbReference type="RefSeq" id="WP_213005823.1">
    <property type="nucleotide sequence ID" value="NZ_BOQN01000021.1"/>
</dbReference>
<comment type="caution">
    <text evidence="2">The sequence shown here is derived from an EMBL/GenBank/DDBJ whole genome shotgun (WGS) entry which is preliminary data.</text>
</comment>
<evidence type="ECO:0000256" key="1">
    <source>
        <dbReference type="SAM" id="Phobius"/>
    </source>
</evidence>
<evidence type="ECO:0000313" key="3">
    <source>
        <dbReference type="Proteomes" id="UP000677082"/>
    </source>
</evidence>
<proteinExistence type="predicted"/>
<keyword evidence="1" id="KW-0472">Membrane</keyword>
<keyword evidence="3" id="KW-1185">Reference proteome</keyword>
<sequence>MRFRNLRVSWALAAGAAVVLSAVTLLVSRGVIEALVFVLVVAALAGMYRLRRYARAELIYRHRAEPRGPTSPAGDRSERVRS</sequence>
<keyword evidence="1" id="KW-1133">Transmembrane helix</keyword>
<name>A0A919T7J0_9ACTN</name>
<feature type="transmembrane region" description="Helical" evidence="1">
    <location>
        <begin position="31"/>
        <end position="50"/>
    </location>
</feature>
<dbReference type="EMBL" id="BOQN01000021">
    <property type="protein sequence ID" value="GIM89862.1"/>
    <property type="molecule type" value="Genomic_DNA"/>
</dbReference>
<organism evidence="2 3">
    <name type="scientific">Paractinoplanes toevensis</name>
    <dbReference type="NCBI Taxonomy" id="571911"/>
    <lineage>
        <taxon>Bacteria</taxon>
        <taxon>Bacillati</taxon>
        <taxon>Actinomycetota</taxon>
        <taxon>Actinomycetes</taxon>
        <taxon>Micromonosporales</taxon>
        <taxon>Micromonosporaceae</taxon>
        <taxon>Paractinoplanes</taxon>
    </lineage>
</organism>
<evidence type="ECO:0000313" key="2">
    <source>
        <dbReference type="EMBL" id="GIM89862.1"/>
    </source>
</evidence>
<dbReference type="AlphaFoldDB" id="A0A919T7J0"/>
<dbReference type="Proteomes" id="UP000677082">
    <property type="component" value="Unassembled WGS sequence"/>
</dbReference>
<gene>
    <name evidence="2" type="ORF">Ato02nite_016550</name>
</gene>
<keyword evidence="1" id="KW-0812">Transmembrane</keyword>
<reference evidence="2 3" key="1">
    <citation type="submission" date="2021-03" db="EMBL/GenBank/DDBJ databases">
        <title>Whole genome shotgun sequence of Actinoplanes toevensis NBRC 105298.</title>
        <authorList>
            <person name="Komaki H."/>
            <person name="Tamura T."/>
        </authorList>
    </citation>
    <scope>NUCLEOTIDE SEQUENCE [LARGE SCALE GENOMIC DNA]</scope>
    <source>
        <strain evidence="2 3">NBRC 105298</strain>
    </source>
</reference>
<accession>A0A919T7J0</accession>